<sequence>MSEAAATLRHMPLQKHMSYGLLSVFDDPRFRATMAEIQKEIVLPAINLVVDSIPVEPCFPTIEVDRVAAKINRWGY</sequence>
<reference evidence="1" key="1">
    <citation type="submission" date="2023-07" db="EMBL/GenBank/DDBJ databases">
        <title>Novel Phage-like Particles from Mycolicibacterium aichiense.</title>
        <authorList>
            <person name="Saha M.S."/>
            <person name="Roman A."/>
            <person name="Doherty M."/>
            <person name="Shijo M."/>
            <person name="Riddick Z."/>
        </authorList>
    </citation>
    <scope>NUCLEOTIDE SEQUENCE</scope>
</reference>
<proteinExistence type="predicted"/>
<name>A0AB39U1R7_9CAUD</name>
<evidence type="ECO:0000313" key="1">
    <source>
        <dbReference type="EMBL" id="XDR06093.1"/>
    </source>
</evidence>
<organism evidence="1">
    <name type="scientific">Mycolicibacterium phage Alyssa1</name>
    <dbReference type="NCBI Taxonomy" id="3240801"/>
    <lineage>
        <taxon>Viruses</taxon>
        <taxon>Duplodnaviria</taxon>
        <taxon>Heunggongvirae</taxon>
        <taxon>Uroviricota</taxon>
        <taxon>Caudoviricetes</taxon>
    </lineage>
</organism>
<accession>A0AB39U1R7</accession>
<dbReference type="EMBL" id="OR387110">
    <property type="protein sequence ID" value="XDR06093.1"/>
    <property type="molecule type" value="Genomic_DNA"/>
</dbReference>
<protein>
    <recommendedName>
        <fullName evidence="2">Tail assembly chaperone</fullName>
    </recommendedName>
</protein>
<evidence type="ECO:0008006" key="2">
    <source>
        <dbReference type="Google" id="ProtNLM"/>
    </source>
</evidence>